<dbReference type="GeneID" id="25569109"/>
<dbReference type="Pfam" id="PF24633">
    <property type="entry name" value="DUF7630"/>
    <property type="match status" value="1"/>
</dbReference>
<dbReference type="Pfam" id="PF00084">
    <property type="entry name" value="Sushi"/>
    <property type="match status" value="1"/>
</dbReference>
<dbReference type="AlphaFoldDB" id="A0A0L0DSY2"/>
<keyword evidence="3" id="KW-1133">Transmembrane helix</keyword>
<evidence type="ECO:0000313" key="5">
    <source>
        <dbReference type="EMBL" id="KNC55380.1"/>
    </source>
</evidence>
<dbReference type="SUPFAM" id="SSF57535">
    <property type="entry name" value="Complement control module/SCR domain"/>
    <property type="match status" value="1"/>
</dbReference>
<evidence type="ECO:0000256" key="3">
    <source>
        <dbReference type="SAM" id="Phobius"/>
    </source>
</evidence>
<keyword evidence="6" id="KW-1185">Reference proteome</keyword>
<dbReference type="SMART" id="SM01411">
    <property type="entry name" value="Ephrin_rec_like"/>
    <property type="match status" value="1"/>
</dbReference>
<dbReference type="InterPro" id="IPR035976">
    <property type="entry name" value="Sushi/SCR/CCP_sf"/>
</dbReference>
<feature type="domain" description="Sushi" evidence="4">
    <location>
        <begin position="227"/>
        <end position="291"/>
    </location>
</feature>
<dbReference type="Proteomes" id="UP000054408">
    <property type="component" value="Unassembled WGS sequence"/>
</dbReference>
<reference evidence="5 6" key="1">
    <citation type="submission" date="2010-05" db="EMBL/GenBank/DDBJ databases">
        <title>The Genome Sequence of Thecamonas trahens ATCC 50062.</title>
        <authorList>
            <consortium name="The Broad Institute Genome Sequencing Platform"/>
            <person name="Russ C."/>
            <person name="Cuomo C."/>
            <person name="Shea T."/>
            <person name="Young S.K."/>
            <person name="Zeng Q."/>
            <person name="Koehrsen M."/>
            <person name="Haas B."/>
            <person name="Borodovsky M."/>
            <person name="Guigo R."/>
            <person name="Alvarado L."/>
            <person name="Berlin A."/>
            <person name="Bochicchio J."/>
            <person name="Borenstein D."/>
            <person name="Chapman S."/>
            <person name="Chen Z."/>
            <person name="Freedman E."/>
            <person name="Gellesch M."/>
            <person name="Goldberg J."/>
            <person name="Griggs A."/>
            <person name="Gujja S."/>
            <person name="Heilman E."/>
            <person name="Heiman D."/>
            <person name="Hepburn T."/>
            <person name="Howarth C."/>
            <person name="Jen D."/>
            <person name="Larson L."/>
            <person name="Mehta T."/>
            <person name="Park D."/>
            <person name="Pearson M."/>
            <person name="Roberts A."/>
            <person name="Saif S."/>
            <person name="Shenoy N."/>
            <person name="Sisk P."/>
            <person name="Stolte C."/>
            <person name="Sykes S."/>
            <person name="Thomson T."/>
            <person name="Walk T."/>
            <person name="White J."/>
            <person name="Yandava C."/>
            <person name="Burger G."/>
            <person name="Gray M.W."/>
            <person name="Holland P.W.H."/>
            <person name="King N."/>
            <person name="Lang F.B.F."/>
            <person name="Roger A.J."/>
            <person name="Ruiz-Trillo I."/>
            <person name="Lander E."/>
            <person name="Nusbaum C."/>
        </authorList>
    </citation>
    <scope>NUCLEOTIDE SEQUENCE [LARGE SCALE GENOMIC DNA]</scope>
    <source>
        <strain evidence="5 6">ATCC 50062</strain>
    </source>
</reference>
<dbReference type="PANTHER" id="PTHR11319:SF35">
    <property type="entry name" value="OUTER MEMBRANE PROTEIN PMPC-RELATED"/>
    <property type="match status" value="1"/>
</dbReference>
<feature type="region of interest" description="Disordered" evidence="2">
    <location>
        <begin position="626"/>
        <end position="670"/>
    </location>
</feature>
<feature type="transmembrane region" description="Helical" evidence="3">
    <location>
        <begin position="468"/>
        <end position="491"/>
    </location>
</feature>
<dbReference type="InterPro" id="IPR009030">
    <property type="entry name" value="Growth_fac_rcpt_cys_sf"/>
</dbReference>
<dbReference type="SUPFAM" id="SSF57184">
    <property type="entry name" value="Growth factor receptor domain"/>
    <property type="match status" value="1"/>
</dbReference>
<evidence type="ECO:0000259" key="4">
    <source>
        <dbReference type="PROSITE" id="PS50923"/>
    </source>
</evidence>
<dbReference type="CDD" id="cd00033">
    <property type="entry name" value="CCP"/>
    <property type="match status" value="1"/>
</dbReference>
<dbReference type="OrthoDB" id="189446at2759"/>
<dbReference type="Gene3D" id="2.10.70.10">
    <property type="entry name" value="Complement Module, domain 1"/>
    <property type="match status" value="1"/>
</dbReference>
<gene>
    <name evidence="5" type="ORF">AMSG_11037</name>
</gene>
<evidence type="ECO:0000256" key="2">
    <source>
        <dbReference type="SAM" id="MobiDB-lite"/>
    </source>
</evidence>
<dbReference type="RefSeq" id="XP_013753013.1">
    <property type="nucleotide sequence ID" value="XM_013897559.1"/>
</dbReference>
<organism evidence="5 6">
    <name type="scientific">Thecamonas trahens ATCC 50062</name>
    <dbReference type="NCBI Taxonomy" id="461836"/>
    <lineage>
        <taxon>Eukaryota</taxon>
        <taxon>Apusozoa</taxon>
        <taxon>Apusomonadida</taxon>
        <taxon>Apusomonadidae</taxon>
        <taxon>Thecamonas</taxon>
    </lineage>
</organism>
<feature type="transmembrane region" description="Helical" evidence="3">
    <location>
        <begin position="442"/>
        <end position="461"/>
    </location>
</feature>
<sequence>MTKNFRVVPQLALRNLTSRSGSPRKASMALKLMALALALLITTSHAAVLLSVSGSLNLEVDARKMSSMNGNSTAVTGYVAMADELVALRLDLRSLALPALGRLQVDSMSTRITLPQLVDGESSSSALWTVRAYAYDHLGVGGPLNTAPWTATGGLDAVPRIGPMVSWPATTNMNPFVVDIDKLVQAAVDAPQFGGWLVVRLELLAPDTNRSHQLATAPVTFEVGYYHVCPEYPALPRGSIARSPVTGTTSAPAGDALAVRCEDGTVLVGPATVTCIDGAWNVMPPAVQCVPAPVCADGEVAMQGAAECSPCDAGTYSASNGAARCTACPNFSTSPARSASITNCSCLRGYWAARTEDLLELRCMACPLGAECTGGDAAPVAAPGFAPSGDAPLSFVACPLAGACSEGNGCRRGYTGPLCGACASGYYLIGGVCRSCSAASGLVATSMVLAVFGYAVGSVWLNSRDAHAMTAAAGIAINTAQVVGLIGTLQLEWHPVARAVLDAVSLANVNLDLAAPGCGLGAHDAWMFKFGMTMALPLLFVLPYLVATAVVTRVQRRGAAKTARGGVTSRVMRGAARGYAQTLILCICRSSTARCSMSTAPMSAAGGGDDDQPAAAMLHRRVVSDAAAGDGGGRGVQRRRSRGASDGPGCAPPPAAGLSHRQVQGGYPLV</sequence>
<keyword evidence="1" id="KW-1015">Disulfide bond</keyword>
<name>A0A0L0DSY2_THETB</name>
<dbReference type="Gene3D" id="2.10.50.10">
    <property type="entry name" value="Tumor Necrosis Factor Receptor, subunit A, domain 2"/>
    <property type="match status" value="1"/>
</dbReference>
<evidence type="ECO:0000313" key="6">
    <source>
        <dbReference type="Proteomes" id="UP000054408"/>
    </source>
</evidence>
<keyword evidence="3" id="KW-0812">Transmembrane</keyword>
<protein>
    <recommendedName>
        <fullName evidence="4">Sushi domain-containing protein</fullName>
    </recommendedName>
</protein>
<dbReference type="InterPro" id="IPR000436">
    <property type="entry name" value="Sushi_SCR_CCP_dom"/>
</dbReference>
<dbReference type="InterPro" id="IPR011641">
    <property type="entry name" value="Tyr-kin_ephrin_A/B_rcpt-like"/>
</dbReference>
<keyword evidence="3" id="KW-0472">Membrane</keyword>
<feature type="transmembrane region" description="Helical" evidence="3">
    <location>
        <begin position="534"/>
        <end position="554"/>
    </location>
</feature>
<dbReference type="PROSITE" id="PS50923">
    <property type="entry name" value="SUSHI"/>
    <property type="match status" value="1"/>
</dbReference>
<evidence type="ECO:0000256" key="1">
    <source>
        <dbReference type="ARBA" id="ARBA00023157"/>
    </source>
</evidence>
<dbReference type="InterPro" id="IPR056047">
    <property type="entry name" value="CRMPA-like_DUF7630"/>
</dbReference>
<dbReference type="SMART" id="SM00032">
    <property type="entry name" value="CCP"/>
    <property type="match status" value="1"/>
</dbReference>
<proteinExistence type="predicted"/>
<dbReference type="Pfam" id="PF07699">
    <property type="entry name" value="Ephrin_rec_like"/>
    <property type="match status" value="1"/>
</dbReference>
<dbReference type="PANTHER" id="PTHR11319">
    <property type="entry name" value="G PROTEIN-COUPLED RECEPTOR-RELATED"/>
    <property type="match status" value="1"/>
</dbReference>
<dbReference type="EMBL" id="GL349500">
    <property type="protein sequence ID" value="KNC55380.1"/>
    <property type="molecule type" value="Genomic_DNA"/>
</dbReference>
<accession>A0A0L0DSY2</accession>
<dbReference type="STRING" id="461836.A0A0L0DSY2"/>